<dbReference type="PANTHER" id="PTHR12526:SF630">
    <property type="entry name" value="GLYCOSYLTRANSFERASE"/>
    <property type="match status" value="1"/>
</dbReference>
<dbReference type="PROSITE" id="PS50293">
    <property type="entry name" value="TPR_REGION"/>
    <property type="match status" value="1"/>
</dbReference>
<dbReference type="InterPro" id="IPR011990">
    <property type="entry name" value="TPR-like_helical_dom_sf"/>
</dbReference>
<feature type="repeat" description="TPR" evidence="1">
    <location>
        <begin position="33"/>
        <end position="66"/>
    </location>
</feature>
<dbReference type="Proteomes" id="UP000077096">
    <property type="component" value="Chromosome"/>
</dbReference>
<evidence type="ECO:0000259" key="2">
    <source>
        <dbReference type="Pfam" id="PF00534"/>
    </source>
</evidence>
<sequence length="456" mass="53795">MSDFPELSQLTELITQGRFSEAKQIVEKLPDIVQKENAFGMIYYYEGKLDDAIEHFKKAVEIDPINSDVLFNYGKALFDKKDYKEAWRYLLRIHNKDWAVYDLLGDTQIVQGNIPMALYYYRKAAEILPLEEMKKKYLEYKKQYHQDVNIAILCLPGLDNFIRDIADILGEVYNVKLVVSANGNKIVQAYEWADIVWLEWANELAVEVTNKLEKKGKKIICRLHSYEALTNAFLSKIFWDKVDAIVLVAEHMKDVIRMYHPDVYKRIEAKIKVIHNGLNLERFKYKPRTRGYNIAVVAHINYKKDPTMWLQIMGLLKKIDPRYNLSIAGDFQDYRYHLYFHYFIEEAGLRDNVKLLGHVNNIEEFLEDKNYVLSTSVHESFGYNIAEAMAVGIKPVVHNFYGAKTLWMEDTLFNFIEEIPQILEFDYRSEVYRTFVEENYSFEKQIRQIEDVLLKV</sequence>
<dbReference type="OrthoDB" id="6713581at2"/>
<dbReference type="InterPro" id="IPR019734">
    <property type="entry name" value="TPR_rpt"/>
</dbReference>
<protein>
    <submittedName>
        <fullName evidence="3">Glycosyl transferase family 1</fullName>
    </submittedName>
</protein>
<evidence type="ECO:0000256" key="1">
    <source>
        <dbReference type="PROSITE-ProRule" id="PRU00339"/>
    </source>
</evidence>
<dbReference type="SUPFAM" id="SSF53756">
    <property type="entry name" value="UDP-Glycosyltransferase/glycogen phosphorylase"/>
    <property type="match status" value="1"/>
</dbReference>
<dbReference type="GO" id="GO:0016757">
    <property type="term" value="F:glycosyltransferase activity"/>
    <property type="evidence" value="ECO:0007669"/>
    <property type="project" value="InterPro"/>
</dbReference>
<dbReference type="Gene3D" id="1.25.40.10">
    <property type="entry name" value="Tetratricopeptide repeat domain"/>
    <property type="match status" value="1"/>
</dbReference>
<gene>
    <name evidence="3" type="ORF">JM64_06475</name>
</gene>
<dbReference type="AlphaFoldDB" id="A0A172T3U2"/>
<name>A0A172T3U2_FERPE</name>
<dbReference type="KEGG" id="fng:JM64_06475"/>
<dbReference type="PANTHER" id="PTHR12526">
    <property type="entry name" value="GLYCOSYLTRANSFERASE"/>
    <property type="match status" value="1"/>
</dbReference>
<keyword evidence="1" id="KW-0802">TPR repeat</keyword>
<dbReference type="PROSITE" id="PS50005">
    <property type="entry name" value="TPR"/>
    <property type="match status" value="1"/>
</dbReference>
<dbReference type="Gene3D" id="3.40.50.2000">
    <property type="entry name" value="Glycogen Phosphorylase B"/>
    <property type="match status" value="2"/>
</dbReference>
<organism evidence="3 4">
    <name type="scientific">Fervidobacterium pennivorans</name>
    <dbReference type="NCBI Taxonomy" id="93466"/>
    <lineage>
        <taxon>Bacteria</taxon>
        <taxon>Thermotogati</taxon>
        <taxon>Thermotogota</taxon>
        <taxon>Thermotogae</taxon>
        <taxon>Thermotogales</taxon>
        <taxon>Fervidobacteriaceae</taxon>
        <taxon>Fervidobacterium</taxon>
    </lineage>
</organism>
<dbReference type="PATRIC" id="fig|93466.3.peg.1375"/>
<dbReference type="EMBL" id="CP011393">
    <property type="protein sequence ID" value="ANE41641.1"/>
    <property type="molecule type" value="Genomic_DNA"/>
</dbReference>
<evidence type="ECO:0000313" key="4">
    <source>
        <dbReference type="Proteomes" id="UP000077096"/>
    </source>
</evidence>
<dbReference type="Pfam" id="PF00534">
    <property type="entry name" value="Glycos_transf_1"/>
    <property type="match status" value="1"/>
</dbReference>
<dbReference type="CDD" id="cd03801">
    <property type="entry name" value="GT4_PimA-like"/>
    <property type="match status" value="1"/>
</dbReference>
<dbReference type="SMART" id="SM00028">
    <property type="entry name" value="TPR"/>
    <property type="match status" value="2"/>
</dbReference>
<feature type="domain" description="Glycosyl transferase family 1" evidence="2">
    <location>
        <begin position="281"/>
        <end position="404"/>
    </location>
</feature>
<reference evidence="3 4" key="1">
    <citation type="submission" date="2014-08" db="EMBL/GenBank/DDBJ databases">
        <title>Fervidobacterium pennivorans DYC genome.</title>
        <authorList>
            <person name="Wushke S."/>
        </authorList>
    </citation>
    <scope>NUCLEOTIDE SEQUENCE [LARGE SCALE GENOMIC DNA]</scope>
    <source>
        <strain evidence="3 4">DYC</strain>
    </source>
</reference>
<dbReference type="SUPFAM" id="SSF48452">
    <property type="entry name" value="TPR-like"/>
    <property type="match status" value="1"/>
</dbReference>
<keyword evidence="3" id="KW-0808">Transferase</keyword>
<evidence type="ECO:0000313" key="3">
    <source>
        <dbReference type="EMBL" id="ANE41641.1"/>
    </source>
</evidence>
<accession>A0A172T3U2</accession>
<proteinExistence type="predicted"/>
<dbReference type="Pfam" id="PF13414">
    <property type="entry name" value="TPR_11"/>
    <property type="match status" value="1"/>
</dbReference>
<dbReference type="InterPro" id="IPR001296">
    <property type="entry name" value="Glyco_trans_1"/>
</dbReference>